<dbReference type="SUPFAM" id="SSF53756">
    <property type="entry name" value="UDP-Glycosyltransferase/glycogen phosphorylase"/>
    <property type="match status" value="1"/>
</dbReference>
<accession>A0ABW0NHN5</accession>
<dbReference type="Proteomes" id="UP001596037">
    <property type="component" value="Unassembled WGS sequence"/>
</dbReference>
<evidence type="ECO:0000313" key="2">
    <source>
        <dbReference type="Proteomes" id="UP001596037"/>
    </source>
</evidence>
<dbReference type="EMBL" id="JBHSMF010000009">
    <property type="protein sequence ID" value="MFC5498802.1"/>
    <property type="molecule type" value="Genomic_DNA"/>
</dbReference>
<dbReference type="RefSeq" id="WP_376850880.1">
    <property type="nucleotide sequence ID" value="NZ_JBHSMF010000009.1"/>
</dbReference>
<comment type="caution">
    <text evidence="1">The sequence shown here is derived from an EMBL/GenBank/DDBJ whole genome shotgun (WGS) entry which is preliminary data.</text>
</comment>
<evidence type="ECO:0000313" key="1">
    <source>
        <dbReference type="EMBL" id="MFC5498802.1"/>
    </source>
</evidence>
<reference evidence="2" key="1">
    <citation type="journal article" date="2019" name="Int. J. Syst. Evol. Microbiol.">
        <title>The Global Catalogue of Microorganisms (GCM) 10K type strain sequencing project: providing services to taxonomists for standard genome sequencing and annotation.</title>
        <authorList>
            <consortium name="The Broad Institute Genomics Platform"/>
            <consortium name="The Broad Institute Genome Sequencing Center for Infectious Disease"/>
            <person name="Wu L."/>
            <person name="Ma J."/>
        </authorList>
    </citation>
    <scope>NUCLEOTIDE SEQUENCE [LARGE SCALE GENOMIC DNA]</scope>
    <source>
        <strain evidence="2">CCUG 57401</strain>
    </source>
</reference>
<name>A0ABW0NHN5_9BURK</name>
<keyword evidence="2" id="KW-1185">Reference proteome</keyword>
<sequence length="421" mass="44484">MVSGDDGGLPLWLFVSYGGGHAKALLPVALRAKELGLAQPVYLALTTAAAPVRASGLRTLGFLDFLEPGDLRALHKGQELAAQLTVQATDRQESVAYLGLSYTEMEDRLGVDEAARQYRKYGRQAFLPLGVLRRVIGSLRPALVVATNSPRAEQAAIEAARGLGVPSVCLVDLLGIWERDTLVRRDYADALCVLNAGVRDSLVAAGRRAGDVHATGNPAFDSLHDPAIRAEGARLRTQLGWDGLHVCMYASSPEPAHSPDVEGIGDPAFPRRIEQALLDAVRANPALALWIRRHPSEAGAGVVLREPHPRIRESTSAMPVHACIHASDEVIVTVSTVGVEAAIAGKVVTQVRGSILDHLSPYLALGLADRELTLAQLAGAYAGPVLARTAGTSARAAFAAGAATDRVVQVLQSVQGRGRGH</sequence>
<organism evidence="1 2">
    <name type="scientific">Caenimonas terrae</name>
    <dbReference type="NCBI Taxonomy" id="696074"/>
    <lineage>
        <taxon>Bacteria</taxon>
        <taxon>Pseudomonadati</taxon>
        <taxon>Pseudomonadota</taxon>
        <taxon>Betaproteobacteria</taxon>
        <taxon>Burkholderiales</taxon>
        <taxon>Comamonadaceae</taxon>
        <taxon>Caenimonas</taxon>
    </lineage>
</organism>
<gene>
    <name evidence="1" type="ORF">ACFPOE_14740</name>
</gene>
<proteinExistence type="predicted"/>
<protein>
    <submittedName>
        <fullName evidence="1">UDP-glycosyltransferase</fullName>
    </submittedName>
</protein>